<sequence length="249" mass="27554">MPFETFSLTLLADPRMSPFRSCNAAPPLPPADVNSSFEQNLEDVSPPNEPWNVSHWRTPVHAHQRLPFFLLTSSPAPRTWRLALGSAILLAPHALGPRGQLHFRPHLRILRYPTWSRKRAVSVSAQARNLGPVPLSRLPDTLRPQRHFLLSREVFERSGGNHSWPPRVEVLGTHCVVSASGCSRAQTGLVPAGGATTGTEKRLRPVRKPFELAQQPHRNPARLAVAEPHLTQSPRGAPPILPPPSSRSR</sequence>
<dbReference type="EMBL" id="JABWUV010000001">
    <property type="protein sequence ID" value="KAF6387305.1"/>
    <property type="molecule type" value="Genomic_DNA"/>
</dbReference>
<keyword evidence="3" id="KW-1185">Reference proteome</keyword>
<evidence type="ECO:0000313" key="2">
    <source>
        <dbReference type="EMBL" id="KAF6387305.1"/>
    </source>
</evidence>
<comment type="caution">
    <text evidence="2">The sequence shown here is derived from an EMBL/GenBank/DDBJ whole genome shotgun (WGS) entry which is preliminary data.</text>
</comment>
<evidence type="ECO:0000313" key="3">
    <source>
        <dbReference type="Proteomes" id="UP000527355"/>
    </source>
</evidence>
<protein>
    <submittedName>
        <fullName evidence="2">Uncharacterized protein</fullName>
    </submittedName>
</protein>
<organism evidence="2 3">
    <name type="scientific">Myotis myotis</name>
    <name type="common">Greater mouse-eared bat</name>
    <name type="synonym">Vespertilio myotis</name>
    <dbReference type="NCBI Taxonomy" id="51298"/>
    <lineage>
        <taxon>Eukaryota</taxon>
        <taxon>Metazoa</taxon>
        <taxon>Chordata</taxon>
        <taxon>Craniata</taxon>
        <taxon>Vertebrata</taxon>
        <taxon>Euteleostomi</taxon>
        <taxon>Mammalia</taxon>
        <taxon>Eutheria</taxon>
        <taxon>Laurasiatheria</taxon>
        <taxon>Chiroptera</taxon>
        <taxon>Yangochiroptera</taxon>
        <taxon>Vespertilionidae</taxon>
        <taxon>Myotis</taxon>
    </lineage>
</organism>
<feature type="compositionally biased region" description="Pro residues" evidence="1">
    <location>
        <begin position="236"/>
        <end position="249"/>
    </location>
</feature>
<name>A0A7J8AM26_MYOMY</name>
<accession>A0A7J8AM26</accession>
<dbReference type="AlphaFoldDB" id="A0A7J8AM26"/>
<feature type="region of interest" description="Disordered" evidence="1">
    <location>
        <begin position="191"/>
        <end position="249"/>
    </location>
</feature>
<gene>
    <name evidence="2" type="ORF">mMyoMyo1_007820</name>
</gene>
<reference evidence="2 3" key="1">
    <citation type="journal article" date="2020" name="Nature">
        <title>Six reference-quality genomes reveal evolution of bat adaptations.</title>
        <authorList>
            <person name="Jebb D."/>
            <person name="Huang Z."/>
            <person name="Pippel M."/>
            <person name="Hughes G.M."/>
            <person name="Lavrichenko K."/>
            <person name="Devanna P."/>
            <person name="Winkler S."/>
            <person name="Jermiin L.S."/>
            <person name="Skirmuntt E.C."/>
            <person name="Katzourakis A."/>
            <person name="Burkitt-Gray L."/>
            <person name="Ray D.A."/>
            <person name="Sullivan K.A.M."/>
            <person name="Roscito J.G."/>
            <person name="Kirilenko B.M."/>
            <person name="Davalos L.M."/>
            <person name="Corthals A.P."/>
            <person name="Power M.L."/>
            <person name="Jones G."/>
            <person name="Ransome R.D."/>
            <person name="Dechmann D.K.N."/>
            <person name="Locatelli A.G."/>
            <person name="Puechmaille S.J."/>
            <person name="Fedrigo O."/>
            <person name="Jarvis E.D."/>
            <person name="Hiller M."/>
            <person name="Vernes S.C."/>
            <person name="Myers E.W."/>
            <person name="Teeling E.C."/>
        </authorList>
    </citation>
    <scope>NUCLEOTIDE SEQUENCE [LARGE SCALE GENOMIC DNA]</scope>
    <source>
        <strain evidence="2">MMyoMyo1</strain>
        <tissue evidence="2">Flight muscle</tissue>
    </source>
</reference>
<proteinExistence type="predicted"/>
<evidence type="ECO:0000256" key="1">
    <source>
        <dbReference type="SAM" id="MobiDB-lite"/>
    </source>
</evidence>
<dbReference type="Proteomes" id="UP000527355">
    <property type="component" value="Unassembled WGS sequence"/>
</dbReference>